<keyword evidence="3" id="KW-1185">Reference proteome</keyword>
<keyword evidence="1" id="KW-1133">Transmembrane helix</keyword>
<evidence type="ECO:0000313" key="2">
    <source>
        <dbReference type="EMBL" id="KAF2798752.1"/>
    </source>
</evidence>
<reference evidence="2" key="1">
    <citation type="journal article" date="2020" name="Stud. Mycol.">
        <title>101 Dothideomycetes genomes: a test case for predicting lifestyles and emergence of pathogens.</title>
        <authorList>
            <person name="Haridas S."/>
            <person name="Albert R."/>
            <person name="Binder M."/>
            <person name="Bloem J."/>
            <person name="Labutti K."/>
            <person name="Salamov A."/>
            <person name="Andreopoulos B."/>
            <person name="Baker S."/>
            <person name="Barry K."/>
            <person name="Bills G."/>
            <person name="Bluhm B."/>
            <person name="Cannon C."/>
            <person name="Castanera R."/>
            <person name="Culley D."/>
            <person name="Daum C."/>
            <person name="Ezra D."/>
            <person name="Gonzalez J."/>
            <person name="Henrissat B."/>
            <person name="Kuo A."/>
            <person name="Liang C."/>
            <person name="Lipzen A."/>
            <person name="Lutzoni F."/>
            <person name="Magnuson J."/>
            <person name="Mondo S."/>
            <person name="Nolan M."/>
            <person name="Ohm R."/>
            <person name="Pangilinan J."/>
            <person name="Park H.-J."/>
            <person name="Ramirez L."/>
            <person name="Alfaro M."/>
            <person name="Sun H."/>
            <person name="Tritt A."/>
            <person name="Yoshinaga Y."/>
            <person name="Zwiers L.-H."/>
            <person name="Turgeon B."/>
            <person name="Goodwin S."/>
            <person name="Spatafora J."/>
            <person name="Crous P."/>
            <person name="Grigoriev I."/>
        </authorList>
    </citation>
    <scope>NUCLEOTIDE SEQUENCE</scope>
    <source>
        <strain evidence="2">CBS 109.77</strain>
    </source>
</reference>
<feature type="transmembrane region" description="Helical" evidence="1">
    <location>
        <begin position="512"/>
        <end position="535"/>
    </location>
</feature>
<name>A0A6A6XQT3_9PLEO</name>
<accession>A0A6A6XQT3</accession>
<gene>
    <name evidence="2" type="ORF">K505DRAFT_232550</name>
</gene>
<keyword evidence="1" id="KW-0472">Membrane</keyword>
<dbReference type="PANTHER" id="PTHR35041:SF3">
    <property type="entry name" value="FORMYLMETHIONINE DEFORMYLASE-LIKE PROTEIN"/>
    <property type="match status" value="1"/>
</dbReference>
<dbReference type="OrthoDB" id="5340195at2759"/>
<dbReference type="Proteomes" id="UP000799757">
    <property type="component" value="Unassembled WGS sequence"/>
</dbReference>
<keyword evidence="1" id="KW-0812">Transmembrane</keyword>
<dbReference type="EMBL" id="MU001777">
    <property type="protein sequence ID" value="KAF2798752.1"/>
    <property type="molecule type" value="Genomic_DNA"/>
</dbReference>
<feature type="transmembrane region" description="Helical" evidence="1">
    <location>
        <begin position="38"/>
        <end position="59"/>
    </location>
</feature>
<protein>
    <submittedName>
        <fullName evidence="2">Uncharacterized protein</fullName>
    </submittedName>
</protein>
<sequence>MVLSFLSGMTLALGQHLLYRSLHHKAEDDENKKVRVVLYGRALAYLSNTAFVACLILCYRQRIWTTFRERALSVWSIDQLFLATEDPSLFLNWEAISKATLVTSMALIIWLTPIATIIFSPGALTFGDYFEITISNNSVPTLNFTEESYKDWRVPTFMPDGTSKRSVLYYNTTDIAGKEPGWFDYFDQPSGDLNRISLMTAYSLKDQSLNRENARVKSCGGNFNCTYTIEFIGPGYNCDVMAKGSGDNDKLSKADAPFDTSILVPEGPNVYFAQVDSGEFERPQSINISNAGGVPLGPVTDEFGVLKTEPILWIGFSINSTEKLPADSPFIKGWTYRYDPYIFRCEHYETKYTVKFNYSGPFFDTDISYEFLTPVINTTLTKVDNGDTYYFDAVPTSNFVDPRTDVPLYKKTAAYHAMGQSLRTFLRGRLEMDPPIPGPSYARVFSEIARTRLVTNTTSTPLPDLLELIPMFYAKMILSLFSTPQMLVVSEEHVKVNSTRFRSTFIYNPEKLWACYAPVVLFVFIFLLVGAWTIWQDGTTFSVGFSRIMVTTRNTTLDEISRGACLGNDPFPSELMHTQLKFGVLNEDSEVEYMGMDGTPAVGHCAFGVASELTTIRKGVPYAGLDPRRQKVILMKEKTD</sequence>
<evidence type="ECO:0000313" key="3">
    <source>
        <dbReference type="Proteomes" id="UP000799757"/>
    </source>
</evidence>
<evidence type="ECO:0000256" key="1">
    <source>
        <dbReference type="SAM" id="Phobius"/>
    </source>
</evidence>
<proteinExistence type="predicted"/>
<dbReference type="PANTHER" id="PTHR35041">
    <property type="entry name" value="MEDIATOR OF RNA POLYMERASE II TRANSCRIPTION SUBUNIT 1"/>
    <property type="match status" value="1"/>
</dbReference>
<organism evidence="2 3">
    <name type="scientific">Melanomma pulvis-pyrius CBS 109.77</name>
    <dbReference type="NCBI Taxonomy" id="1314802"/>
    <lineage>
        <taxon>Eukaryota</taxon>
        <taxon>Fungi</taxon>
        <taxon>Dikarya</taxon>
        <taxon>Ascomycota</taxon>
        <taxon>Pezizomycotina</taxon>
        <taxon>Dothideomycetes</taxon>
        <taxon>Pleosporomycetidae</taxon>
        <taxon>Pleosporales</taxon>
        <taxon>Melanommataceae</taxon>
        <taxon>Melanomma</taxon>
    </lineage>
</organism>
<dbReference type="AlphaFoldDB" id="A0A6A6XQT3"/>